<name>A0A0F9GM36_9ZZZZ</name>
<gene>
    <name evidence="5" type="ORF">LCGC14_1893300</name>
</gene>
<dbReference type="EMBL" id="LAZR01019695">
    <property type="protein sequence ID" value="KKL91576.1"/>
    <property type="molecule type" value="Genomic_DNA"/>
</dbReference>
<dbReference type="Gene3D" id="2.30.42.10">
    <property type="match status" value="1"/>
</dbReference>
<evidence type="ECO:0000313" key="5">
    <source>
        <dbReference type="EMBL" id="KKL91576.1"/>
    </source>
</evidence>
<feature type="non-terminal residue" evidence="5">
    <location>
        <position position="1"/>
    </location>
</feature>
<evidence type="ECO:0000256" key="1">
    <source>
        <dbReference type="ARBA" id="ARBA00010541"/>
    </source>
</evidence>
<dbReference type="InterPro" id="IPR001478">
    <property type="entry name" value="PDZ"/>
</dbReference>
<dbReference type="InterPro" id="IPR036034">
    <property type="entry name" value="PDZ_sf"/>
</dbReference>
<sequence>SGLLHITVTALLTIWILMAGGCATSSKLKANEKTTVETDAPIFDKRFSGLSFKDIDLSDFWVEGGDPEGRPPIPIHNHTIAELVDGVKDGVVNLYTFQRVQSEVDSDRSTDAHEASPNSLISKFLKIFRIPEPIPSRIKGFSLGSGFIINANGYILTSAHVIENATDIWVVLFEGRAEYPAKIIGIDRLTDSALIKIEAGTRLKWLPLGDSDNLKTGEIVIAVGNPFGLRHTVTSGIVSARERVAPQARKGYLGFIQTDSAINPGSSGGPLLNLYGEVVGIGTAVVPKAQSIGFAIPINTIKEVMPMLVLGKTERGWFGVKVVPVDPLEAVALGYPGKGGGLIVGVENGSPAEKAGLKRKDIIVKLNGNPLINFMTFHRKLLGFVPGHVIHLTIFRDGQFREVASTLVRREMQAPEVSR</sequence>
<proteinExistence type="inferred from homology"/>
<comment type="caution">
    <text evidence="5">The sequence shown here is derived from an EMBL/GenBank/DDBJ whole genome shotgun (WGS) entry which is preliminary data.</text>
</comment>
<dbReference type="PANTHER" id="PTHR22939">
    <property type="entry name" value="SERINE PROTEASE FAMILY S1C HTRA-RELATED"/>
    <property type="match status" value="1"/>
</dbReference>
<organism evidence="5">
    <name type="scientific">marine sediment metagenome</name>
    <dbReference type="NCBI Taxonomy" id="412755"/>
    <lineage>
        <taxon>unclassified sequences</taxon>
        <taxon>metagenomes</taxon>
        <taxon>ecological metagenomes</taxon>
    </lineage>
</organism>
<dbReference type="InterPro" id="IPR009003">
    <property type="entry name" value="Peptidase_S1_PA"/>
</dbReference>
<dbReference type="InterPro" id="IPR001940">
    <property type="entry name" value="Peptidase_S1C"/>
</dbReference>
<dbReference type="PRINTS" id="PR00834">
    <property type="entry name" value="PROTEASES2C"/>
</dbReference>
<dbReference type="Pfam" id="PF13365">
    <property type="entry name" value="Trypsin_2"/>
    <property type="match status" value="1"/>
</dbReference>
<accession>A0A0F9GM36</accession>
<dbReference type="SMART" id="SM00228">
    <property type="entry name" value="PDZ"/>
    <property type="match status" value="1"/>
</dbReference>
<dbReference type="Gene3D" id="2.40.10.120">
    <property type="match status" value="1"/>
</dbReference>
<reference evidence="5" key="1">
    <citation type="journal article" date="2015" name="Nature">
        <title>Complex archaea that bridge the gap between prokaryotes and eukaryotes.</title>
        <authorList>
            <person name="Spang A."/>
            <person name="Saw J.H."/>
            <person name="Jorgensen S.L."/>
            <person name="Zaremba-Niedzwiedzka K."/>
            <person name="Martijn J."/>
            <person name="Lind A.E."/>
            <person name="van Eijk R."/>
            <person name="Schleper C."/>
            <person name="Guy L."/>
            <person name="Ettema T.J."/>
        </authorList>
    </citation>
    <scope>NUCLEOTIDE SEQUENCE</scope>
</reference>
<dbReference type="SUPFAM" id="SSF50156">
    <property type="entry name" value="PDZ domain-like"/>
    <property type="match status" value="1"/>
</dbReference>
<protein>
    <recommendedName>
        <fullName evidence="4">PDZ domain-containing protein</fullName>
    </recommendedName>
</protein>
<dbReference type="PROSITE" id="PS50106">
    <property type="entry name" value="PDZ"/>
    <property type="match status" value="1"/>
</dbReference>
<comment type="similarity">
    <text evidence="1">Belongs to the peptidase S1C family.</text>
</comment>
<dbReference type="GO" id="GO:0006508">
    <property type="term" value="P:proteolysis"/>
    <property type="evidence" value="ECO:0007669"/>
    <property type="project" value="UniProtKB-KW"/>
</dbReference>
<dbReference type="PANTHER" id="PTHR22939:SF129">
    <property type="entry name" value="SERINE PROTEASE HTRA2, MITOCHONDRIAL"/>
    <property type="match status" value="1"/>
</dbReference>
<feature type="domain" description="PDZ" evidence="4">
    <location>
        <begin position="307"/>
        <end position="371"/>
    </location>
</feature>
<keyword evidence="3" id="KW-0378">Hydrolase</keyword>
<dbReference type="AlphaFoldDB" id="A0A0F9GM36"/>
<dbReference type="GO" id="GO:0004252">
    <property type="term" value="F:serine-type endopeptidase activity"/>
    <property type="evidence" value="ECO:0007669"/>
    <property type="project" value="InterPro"/>
</dbReference>
<dbReference type="Pfam" id="PF13180">
    <property type="entry name" value="PDZ_2"/>
    <property type="match status" value="1"/>
</dbReference>
<keyword evidence="2" id="KW-0645">Protease</keyword>
<evidence type="ECO:0000256" key="3">
    <source>
        <dbReference type="ARBA" id="ARBA00022801"/>
    </source>
</evidence>
<evidence type="ECO:0000256" key="2">
    <source>
        <dbReference type="ARBA" id="ARBA00022670"/>
    </source>
</evidence>
<dbReference type="SUPFAM" id="SSF50494">
    <property type="entry name" value="Trypsin-like serine proteases"/>
    <property type="match status" value="1"/>
</dbReference>
<evidence type="ECO:0000259" key="4">
    <source>
        <dbReference type="PROSITE" id="PS50106"/>
    </source>
</evidence>